<dbReference type="OrthoDB" id="4762429at2"/>
<gene>
    <name evidence="2" type="ORF">UB32_00820</name>
</gene>
<dbReference type="EMBL" id="JXIQ01000009">
    <property type="protein sequence ID" value="KIY23815.1"/>
    <property type="molecule type" value="Genomic_DNA"/>
</dbReference>
<keyword evidence="3" id="KW-1185">Reference proteome</keyword>
<sequence>MDVQNYNLVNRCLKMPHAKMVGYFKINKEVIYCALGENEKVYFDTQQKELVEKYITAIDKDSFIEMPRAVVNDSEFWIGETKLVCSVLNDGRRVIKDTSLFPALDRSRKGEKRIDGFPAIIGSKALAKLFNKQYPNQVNIISPFDVAQFNGKTGKWYDANVLPIICDLYMEAEKENLITPSQEHVLKKAKILLRSLAKVGITALIDEATNYQEVRGKDELQFLLEKFISNELRPYSAEFPHEYFEQLFRLYGLPYDPTTNRRPRYFAQFNIKYVYELLPPTVWEKLDEMNPVIRIDGTSRYYRKYRIHQYLTEDKGLRFLREHLQALIPVMKLSKDIDNFRANFHAVFADKIKSIKRMKEEQEYQLSFSKNQDD</sequence>
<name>A0A0D6ZEY7_9BACI</name>
<dbReference type="Pfam" id="PF10546">
    <property type="entry name" value="P63C"/>
    <property type="match status" value="1"/>
</dbReference>
<dbReference type="InterPro" id="IPR018874">
    <property type="entry name" value="Phage_Mx8_p63_C"/>
</dbReference>
<reference evidence="2 3" key="1">
    <citation type="submission" date="2015-01" db="EMBL/GenBank/DDBJ databases">
        <title>Draft genome sequences of the supercritical CO2 tolerant bacteria Bacillus subterraneus MITOT1 and Bacillus cereus MIT0214.</title>
        <authorList>
            <person name="Peet K.C."/>
            <person name="Thompson J.R."/>
        </authorList>
    </citation>
    <scope>NUCLEOTIDE SEQUENCE [LARGE SCALE GENOMIC DNA]</scope>
    <source>
        <strain evidence="2 3">MITOT1</strain>
    </source>
</reference>
<dbReference type="AlphaFoldDB" id="A0A0D6ZEY7"/>
<comment type="caution">
    <text evidence="2">The sequence shown here is derived from an EMBL/GenBank/DDBJ whole genome shotgun (WGS) entry which is preliminary data.</text>
</comment>
<evidence type="ECO:0000259" key="1">
    <source>
        <dbReference type="Pfam" id="PF10546"/>
    </source>
</evidence>
<dbReference type="PATRIC" id="fig|285983.3.peg.4051"/>
<feature type="domain" description="Bacteriophage Mx8 p63 C-terminal" evidence="1">
    <location>
        <begin position="223"/>
        <end position="318"/>
    </location>
</feature>
<accession>A0A0D6ZEY7</accession>
<evidence type="ECO:0000313" key="2">
    <source>
        <dbReference type="EMBL" id="KIY23815.1"/>
    </source>
</evidence>
<dbReference type="Proteomes" id="UP000032512">
    <property type="component" value="Unassembled WGS sequence"/>
</dbReference>
<protein>
    <recommendedName>
        <fullName evidence="1">Bacteriophage Mx8 p63 C-terminal domain-containing protein</fullName>
    </recommendedName>
</protein>
<dbReference type="RefSeq" id="WP_052806900.1">
    <property type="nucleotide sequence ID" value="NZ_JXIQ01000009.1"/>
</dbReference>
<evidence type="ECO:0000313" key="3">
    <source>
        <dbReference type="Proteomes" id="UP000032512"/>
    </source>
</evidence>
<organism evidence="2 3">
    <name type="scientific">Mesobacillus subterraneus</name>
    <dbReference type="NCBI Taxonomy" id="285983"/>
    <lineage>
        <taxon>Bacteria</taxon>
        <taxon>Bacillati</taxon>
        <taxon>Bacillota</taxon>
        <taxon>Bacilli</taxon>
        <taxon>Bacillales</taxon>
        <taxon>Bacillaceae</taxon>
        <taxon>Mesobacillus</taxon>
    </lineage>
</organism>
<proteinExistence type="predicted"/>